<dbReference type="PANTHER" id="PTHR47481">
    <property type="match status" value="1"/>
</dbReference>
<feature type="domain" description="CCHC-type" evidence="3">
    <location>
        <begin position="229"/>
        <end position="243"/>
    </location>
</feature>
<protein>
    <recommendedName>
        <fullName evidence="3">CCHC-type domain-containing protein</fullName>
    </recommendedName>
</protein>
<dbReference type="Pfam" id="PF14223">
    <property type="entry name" value="Retrotran_gag_2"/>
    <property type="match status" value="1"/>
</dbReference>
<proteinExistence type="predicted"/>
<comment type="caution">
    <text evidence="4">The sequence shown here is derived from an EMBL/GenBank/DDBJ whole genome shotgun (WGS) entry which is preliminary data.</text>
</comment>
<reference evidence="4 5" key="1">
    <citation type="journal article" date="2024" name="bioRxiv">
        <title>A reference genome for Trichogramma kaykai: A tiny desert-dwelling parasitoid wasp with competing sex-ratio distorters.</title>
        <authorList>
            <person name="Culotta J."/>
            <person name="Lindsey A.R."/>
        </authorList>
    </citation>
    <scope>NUCLEOTIDE SEQUENCE [LARGE SCALE GENOMIC DNA]</scope>
    <source>
        <strain evidence="4 5">KSX58</strain>
    </source>
</reference>
<dbReference type="EMBL" id="JBJJXI010000122">
    <property type="protein sequence ID" value="KAL3389926.1"/>
    <property type="molecule type" value="Genomic_DNA"/>
</dbReference>
<organism evidence="4 5">
    <name type="scientific">Trichogramma kaykai</name>
    <dbReference type="NCBI Taxonomy" id="54128"/>
    <lineage>
        <taxon>Eukaryota</taxon>
        <taxon>Metazoa</taxon>
        <taxon>Ecdysozoa</taxon>
        <taxon>Arthropoda</taxon>
        <taxon>Hexapoda</taxon>
        <taxon>Insecta</taxon>
        <taxon>Pterygota</taxon>
        <taxon>Neoptera</taxon>
        <taxon>Endopterygota</taxon>
        <taxon>Hymenoptera</taxon>
        <taxon>Apocrita</taxon>
        <taxon>Proctotrupomorpha</taxon>
        <taxon>Chalcidoidea</taxon>
        <taxon>Trichogrammatidae</taxon>
        <taxon>Trichogramma</taxon>
    </lineage>
</organism>
<dbReference type="InterPro" id="IPR054722">
    <property type="entry name" value="PolX-like_BBD"/>
</dbReference>
<keyword evidence="5" id="KW-1185">Reference proteome</keyword>
<dbReference type="Pfam" id="PF22936">
    <property type="entry name" value="Pol_BBD"/>
    <property type="match status" value="1"/>
</dbReference>
<dbReference type="PROSITE" id="PS50158">
    <property type="entry name" value="ZF_CCHC"/>
    <property type="match status" value="2"/>
</dbReference>
<dbReference type="SMART" id="SM00343">
    <property type="entry name" value="ZnF_C2HC"/>
    <property type="match status" value="2"/>
</dbReference>
<dbReference type="PANTHER" id="PTHR47481:SF31">
    <property type="entry name" value="OS01G0873500 PROTEIN"/>
    <property type="match status" value="1"/>
</dbReference>
<sequence>MDGVRSQLEILTESSTGSVNYESSIFKLNHTLKNKRIFDVATGVEDMPAGGDENASVLAWKTKDLEAQTLIGLNCSRAISRKIAKCTSARQMLDKLETLYGKKSAVSIEGLQRLFFGYKYDEKKTVIENCMQIQEYADNLTAAGEEVKESWIMQRILSILPAKLYHFRTSWDNVSGVDRCLTTMFDRLRLEDDRLKDDDENPDNHSQNELISKQVSRSKTSNANKSFECFKCGKKGHKKAECRGKPCSKFIEYCKNTYGCKVCKRKGHFAKDCPEKECSQDNKSDVKSHDKDFRHACISISLSAQSLKNDMTDDLKNSWFQDCGASEHMSSHREWFHNYQKLNKPCLITVGDGNKIKGIGFGDINVEAYNGQEWNKIVLKNVLTCQKYHSISSL</sequence>
<keyword evidence="1" id="KW-0479">Metal-binding</keyword>
<dbReference type="GO" id="GO:0008270">
    <property type="term" value="F:zinc ion binding"/>
    <property type="evidence" value="ECO:0007669"/>
    <property type="project" value="UniProtKB-KW"/>
</dbReference>
<keyword evidence="1" id="KW-0863">Zinc-finger</keyword>
<accession>A0ABD2WAN2</accession>
<evidence type="ECO:0000259" key="3">
    <source>
        <dbReference type="PROSITE" id="PS50158"/>
    </source>
</evidence>
<feature type="domain" description="CCHC-type" evidence="3">
    <location>
        <begin position="260"/>
        <end position="275"/>
    </location>
</feature>
<name>A0ABD2WAN2_9HYME</name>
<feature type="compositionally biased region" description="Polar residues" evidence="2">
    <location>
        <begin position="204"/>
        <end position="219"/>
    </location>
</feature>
<evidence type="ECO:0000256" key="1">
    <source>
        <dbReference type="PROSITE-ProRule" id="PRU00047"/>
    </source>
</evidence>
<feature type="region of interest" description="Disordered" evidence="2">
    <location>
        <begin position="195"/>
        <end position="219"/>
    </location>
</feature>
<dbReference type="AlphaFoldDB" id="A0ABD2WAN2"/>
<dbReference type="Gene3D" id="4.10.60.10">
    <property type="entry name" value="Zinc finger, CCHC-type"/>
    <property type="match status" value="1"/>
</dbReference>
<evidence type="ECO:0000313" key="4">
    <source>
        <dbReference type="EMBL" id="KAL3389926.1"/>
    </source>
</evidence>
<dbReference type="InterPro" id="IPR036875">
    <property type="entry name" value="Znf_CCHC_sf"/>
</dbReference>
<dbReference type="Pfam" id="PF00098">
    <property type="entry name" value="zf-CCHC"/>
    <property type="match status" value="2"/>
</dbReference>
<evidence type="ECO:0000313" key="5">
    <source>
        <dbReference type="Proteomes" id="UP001627154"/>
    </source>
</evidence>
<evidence type="ECO:0000256" key="2">
    <source>
        <dbReference type="SAM" id="MobiDB-lite"/>
    </source>
</evidence>
<dbReference type="Proteomes" id="UP001627154">
    <property type="component" value="Unassembled WGS sequence"/>
</dbReference>
<dbReference type="InterPro" id="IPR001878">
    <property type="entry name" value="Znf_CCHC"/>
</dbReference>
<keyword evidence="1" id="KW-0862">Zinc</keyword>
<dbReference type="SUPFAM" id="SSF57756">
    <property type="entry name" value="Retrovirus zinc finger-like domains"/>
    <property type="match status" value="1"/>
</dbReference>
<gene>
    <name evidence="4" type="ORF">TKK_015281</name>
</gene>